<feature type="transmembrane region" description="Helical" evidence="8">
    <location>
        <begin position="120"/>
        <end position="149"/>
    </location>
</feature>
<proteinExistence type="inferred from homology"/>
<dbReference type="PANTHER" id="PTHR34390">
    <property type="entry name" value="UPF0442 PROTEIN YJJB-RELATED"/>
    <property type="match status" value="1"/>
</dbReference>
<dbReference type="RefSeq" id="WP_073305877.1">
    <property type="nucleotide sequence ID" value="NZ_FRAW01000035.1"/>
</dbReference>
<keyword evidence="11" id="KW-1185">Reference proteome</keyword>
<dbReference type="GO" id="GO:0015744">
    <property type="term" value="P:succinate transport"/>
    <property type="evidence" value="ECO:0007669"/>
    <property type="project" value="TreeGrafter"/>
</dbReference>
<sequence length="172" mass="19180">MLLSTLLQDGIFAAIAAIGFGSISNVPKKIFAGCGVVAAMGHVTRFVLMNLFGTHIIWASLVAGLVIGCAAILLRRVWKCPCEMLAFPALLPMIPGMYAYRSVQSLLLCFKTPNDELFEHYIHIFVYNFMVCVLAILMMVFGLTFVIHLQRKRTIFQKWKKSSVAFSQKSVD</sequence>
<keyword evidence="4 8" id="KW-0812">Transmembrane</keyword>
<accession>A0A1M6XVA3</accession>
<name>A0A1M6XVA3_9BACT</name>
<evidence type="ECO:0000256" key="3">
    <source>
        <dbReference type="ARBA" id="ARBA00022519"/>
    </source>
</evidence>
<reference evidence="11" key="1">
    <citation type="submission" date="2016-11" db="EMBL/GenBank/DDBJ databases">
        <authorList>
            <person name="Varghese N."/>
            <person name="Submissions S."/>
        </authorList>
    </citation>
    <scope>NUCLEOTIDE SEQUENCE [LARGE SCALE GENOMIC DNA]</scope>
    <source>
        <strain evidence="11">UWOS</strain>
    </source>
</reference>
<dbReference type="AlphaFoldDB" id="A0A1M6XVA3"/>
<protein>
    <submittedName>
        <fullName evidence="10">Threonine/Serine exporter, ThrE</fullName>
    </submittedName>
</protein>
<feature type="transmembrane region" description="Helical" evidence="8">
    <location>
        <begin position="6"/>
        <end position="23"/>
    </location>
</feature>
<dbReference type="Proteomes" id="UP000184275">
    <property type="component" value="Unassembled WGS sequence"/>
</dbReference>
<comment type="similarity">
    <text evidence="7">Belongs to the ThrE exporter (TC 2.A.79) family.</text>
</comment>
<evidence type="ECO:0000256" key="4">
    <source>
        <dbReference type="ARBA" id="ARBA00022692"/>
    </source>
</evidence>
<dbReference type="EMBL" id="FRAW01000035">
    <property type="protein sequence ID" value="SHL09798.1"/>
    <property type="molecule type" value="Genomic_DNA"/>
</dbReference>
<dbReference type="GO" id="GO:0005886">
    <property type="term" value="C:plasma membrane"/>
    <property type="evidence" value="ECO:0007669"/>
    <property type="project" value="UniProtKB-SubCell"/>
</dbReference>
<dbReference type="PANTHER" id="PTHR34390:SF1">
    <property type="entry name" value="SUCCINATE TRANSPORTER SUBUNIT YJJB-RELATED"/>
    <property type="match status" value="1"/>
</dbReference>
<keyword evidence="5 8" id="KW-1133">Transmembrane helix</keyword>
<evidence type="ECO:0000256" key="6">
    <source>
        <dbReference type="ARBA" id="ARBA00023136"/>
    </source>
</evidence>
<dbReference type="Pfam" id="PF12821">
    <property type="entry name" value="ThrE_2"/>
    <property type="match status" value="1"/>
</dbReference>
<feature type="domain" description="Threonine/Serine exporter ThrE" evidence="9">
    <location>
        <begin position="10"/>
        <end position="146"/>
    </location>
</feature>
<feature type="transmembrane region" description="Helical" evidence="8">
    <location>
        <begin position="81"/>
        <end position="100"/>
    </location>
</feature>
<evidence type="ECO:0000259" key="9">
    <source>
        <dbReference type="Pfam" id="PF12821"/>
    </source>
</evidence>
<evidence type="ECO:0000256" key="1">
    <source>
        <dbReference type="ARBA" id="ARBA00004651"/>
    </source>
</evidence>
<keyword evidence="3" id="KW-0997">Cell inner membrane</keyword>
<gene>
    <name evidence="10" type="ORF">SAMN05720469_1356</name>
</gene>
<evidence type="ECO:0000313" key="10">
    <source>
        <dbReference type="EMBL" id="SHL09798.1"/>
    </source>
</evidence>
<keyword evidence="6 8" id="KW-0472">Membrane</keyword>
<comment type="subcellular location">
    <subcellularLocation>
        <location evidence="1">Cell membrane</location>
        <topology evidence="1">Multi-pass membrane protein</topology>
    </subcellularLocation>
</comment>
<evidence type="ECO:0000313" key="11">
    <source>
        <dbReference type="Proteomes" id="UP000184275"/>
    </source>
</evidence>
<dbReference type="InterPro" id="IPR024528">
    <property type="entry name" value="ThrE_2"/>
</dbReference>
<keyword evidence="2" id="KW-1003">Cell membrane</keyword>
<evidence type="ECO:0000256" key="2">
    <source>
        <dbReference type="ARBA" id="ARBA00022475"/>
    </source>
</evidence>
<feature type="transmembrane region" description="Helical" evidence="8">
    <location>
        <begin position="30"/>
        <end position="49"/>
    </location>
</feature>
<evidence type="ECO:0000256" key="7">
    <source>
        <dbReference type="ARBA" id="ARBA00034125"/>
    </source>
</evidence>
<evidence type="ECO:0000256" key="5">
    <source>
        <dbReference type="ARBA" id="ARBA00022989"/>
    </source>
</evidence>
<evidence type="ECO:0000256" key="8">
    <source>
        <dbReference type="SAM" id="Phobius"/>
    </source>
</evidence>
<feature type="transmembrane region" description="Helical" evidence="8">
    <location>
        <begin position="55"/>
        <end position="74"/>
    </location>
</feature>
<dbReference type="InterPro" id="IPR050539">
    <property type="entry name" value="ThrE_Dicarb/AminoAcid_Exp"/>
</dbReference>
<organism evidence="10 11">
    <name type="scientific">Fibrobacter intestinalis</name>
    <dbReference type="NCBI Taxonomy" id="28122"/>
    <lineage>
        <taxon>Bacteria</taxon>
        <taxon>Pseudomonadati</taxon>
        <taxon>Fibrobacterota</taxon>
        <taxon>Fibrobacteria</taxon>
        <taxon>Fibrobacterales</taxon>
        <taxon>Fibrobacteraceae</taxon>
        <taxon>Fibrobacter</taxon>
    </lineage>
</organism>